<dbReference type="EMBL" id="CAUYUJ010021999">
    <property type="protein sequence ID" value="CAK0908378.1"/>
    <property type="molecule type" value="Genomic_DNA"/>
</dbReference>
<proteinExistence type="predicted"/>
<protein>
    <recommendedName>
        <fullName evidence="3">Zinc-ribbon domain-containing protein</fullName>
    </recommendedName>
</protein>
<reference evidence="1" key="1">
    <citation type="submission" date="2023-10" db="EMBL/GenBank/DDBJ databases">
        <authorList>
            <person name="Chen Y."/>
            <person name="Shah S."/>
            <person name="Dougan E. K."/>
            <person name="Thang M."/>
            <person name="Chan C."/>
        </authorList>
    </citation>
    <scope>NUCLEOTIDE SEQUENCE [LARGE SCALE GENOMIC DNA]</scope>
</reference>
<comment type="caution">
    <text evidence="1">The sequence shown here is derived from an EMBL/GenBank/DDBJ whole genome shotgun (WGS) entry which is preliminary data.</text>
</comment>
<dbReference type="Proteomes" id="UP001189429">
    <property type="component" value="Unassembled WGS sequence"/>
</dbReference>
<evidence type="ECO:0000313" key="1">
    <source>
        <dbReference type="EMBL" id="CAK0908378.1"/>
    </source>
</evidence>
<evidence type="ECO:0000313" key="2">
    <source>
        <dbReference type="Proteomes" id="UP001189429"/>
    </source>
</evidence>
<accession>A0ABN9Y773</accession>
<gene>
    <name evidence="1" type="ORF">PCOR1329_LOCUS83065</name>
</gene>
<organism evidence="1 2">
    <name type="scientific">Prorocentrum cordatum</name>
    <dbReference type="NCBI Taxonomy" id="2364126"/>
    <lineage>
        <taxon>Eukaryota</taxon>
        <taxon>Sar</taxon>
        <taxon>Alveolata</taxon>
        <taxon>Dinophyceae</taxon>
        <taxon>Prorocentrales</taxon>
        <taxon>Prorocentraceae</taxon>
        <taxon>Prorocentrum</taxon>
    </lineage>
</organism>
<name>A0ABN9Y773_9DINO</name>
<sequence>MRSSVLLLSRGGRPPLGIQAAALEARAHGGVCLSRTYKSSLDHLRWQCAEGHQWSTSLHTVKGNASRTGSWCPQCANARRTLQRQLARLEVATQEALSRGGWCLSKSYGNQNVPLEWRCSQGHHWQMPLRRIMKGAWCPVCDSDNMLEIAARIAKARGGSCLSANYVNSNIPIRWRCANGHEWCARPAAVWRGTWCKECHYNSRRLGLGAAVAIARQRGGQCLSTSFVNAKSALHWKCAHGHEWHVALNHVKYSDSWCPQCASGKTEQTVRSIFERIFQGLRFPNCRPRFLVGRFGRSLELDGYCESLNLAFEYNGEQHYAHDAYFNRKSGEACRDTFRKLLTRDELKASLCAAVGVKLVVVPYWVKDRWSFIRVSLLQWFCVAEIFPSALQS</sequence>
<keyword evidence="2" id="KW-1185">Reference proteome</keyword>
<evidence type="ECO:0008006" key="3">
    <source>
        <dbReference type="Google" id="ProtNLM"/>
    </source>
</evidence>